<evidence type="ECO:0000256" key="5">
    <source>
        <dbReference type="ARBA" id="ARBA00007837"/>
    </source>
</evidence>
<evidence type="ECO:0000256" key="3">
    <source>
        <dbReference type="ARBA" id="ARBA00002728"/>
    </source>
</evidence>
<feature type="domain" description="PEP-utilising enzyme C-terminal" evidence="19">
    <location>
        <begin position="254"/>
        <end position="538"/>
    </location>
</feature>
<dbReference type="InterPro" id="IPR024692">
    <property type="entry name" value="PTS_EI"/>
</dbReference>
<dbReference type="InterPro" id="IPR015813">
    <property type="entry name" value="Pyrv/PenolPyrv_kinase-like_dom"/>
</dbReference>
<keyword evidence="8 17" id="KW-0813">Transport</keyword>
<dbReference type="Gene3D" id="3.20.20.60">
    <property type="entry name" value="Phosphoenolpyruvate-binding domains"/>
    <property type="match status" value="1"/>
</dbReference>
<dbReference type="EMBL" id="BSSQ01000011">
    <property type="protein sequence ID" value="GLX68354.1"/>
    <property type="molecule type" value="Genomic_DNA"/>
</dbReference>
<dbReference type="SUPFAM" id="SSF51621">
    <property type="entry name" value="Phosphoenolpyruvate/pyruvate domain"/>
    <property type="match status" value="1"/>
</dbReference>
<evidence type="ECO:0000313" key="21">
    <source>
        <dbReference type="EMBL" id="GLX68354.1"/>
    </source>
</evidence>
<keyword evidence="11 17" id="KW-0808">Transferase</keyword>
<dbReference type="SUPFAM" id="SSF52009">
    <property type="entry name" value="Phosphohistidine domain"/>
    <property type="match status" value="1"/>
</dbReference>
<evidence type="ECO:0000256" key="11">
    <source>
        <dbReference type="ARBA" id="ARBA00022679"/>
    </source>
</evidence>
<gene>
    <name evidence="21" type="primary">ptsI</name>
    <name evidence="21" type="ORF">MU1_26990</name>
</gene>
<evidence type="ECO:0000256" key="14">
    <source>
        <dbReference type="ARBA" id="ARBA00022777"/>
    </source>
</evidence>
<keyword evidence="9 17" id="KW-0963">Cytoplasm</keyword>
<evidence type="ECO:0000256" key="16">
    <source>
        <dbReference type="ARBA" id="ARBA00033235"/>
    </source>
</evidence>
<keyword evidence="12 17" id="KW-0598">Phosphotransferase system</keyword>
<feature type="domain" description="PEP-utilising enzyme mobile" evidence="18">
    <location>
        <begin position="155"/>
        <end position="226"/>
    </location>
</feature>
<evidence type="ECO:0000313" key="22">
    <source>
        <dbReference type="Proteomes" id="UP001157114"/>
    </source>
</evidence>
<dbReference type="InterPro" id="IPR006318">
    <property type="entry name" value="PTS_EI-like"/>
</dbReference>
<dbReference type="Pfam" id="PF02896">
    <property type="entry name" value="PEP-utilizers_C"/>
    <property type="match status" value="1"/>
</dbReference>
<feature type="domain" description="Phosphotransferase system enzyme I N-terminal" evidence="20">
    <location>
        <begin position="3"/>
        <end position="126"/>
    </location>
</feature>
<comment type="caution">
    <text evidence="21">The sequence shown here is derived from an EMBL/GenBank/DDBJ whole genome shotgun (WGS) entry which is preliminary data.</text>
</comment>
<evidence type="ECO:0000256" key="9">
    <source>
        <dbReference type="ARBA" id="ARBA00022490"/>
    </source>
</evidence>
<evidence type="ECO:0000256" key="17">
    <source>
        <dbReference type="PIRNR" id="PIRNR000732"/>
    </source>
</evidence>
<dbReference type="Pfam" id="PF00391">
    <property type="entry name" value="PEP-utilizers"/>
    <property type="match status" value="1"/>
</dbReference>
<accession>A0ABQ6GBN3</accession>
<dbReference type="NCBIfam" id="TIGR01417">
    <property type="entry name" value="PTS_I_fam"/>
    <property type="match status" value="1"/>
</dbReference>
<keyword evidence="22" id="KW-1185">Reference proteome</keyword>
<dbReference type="Gene3D" id="1.10.274.10">
    <property type="entry name" value="PtsI, HPr-binding domain"/>
    <property type="match status" value="1"/>
</dbReference>
<comment type="catalytic activity">
    <reaction evidence="1 17">
        <text>L-histidyl-[protein] + phosphoenolpyruvate = N(pros)-phospho-L-histidyl-[protein] + pyruvate</text>
        <dbReference type="Rhea" id="RHEA:23880"/>
        <dbReference type="Rhea" id="RHEA-COMP:9745"/>
        <dbReference type="Rhea" id="RHEA-COMP:9746"/>
        <dbReference type="ChEBI" id="CHEBI:15361"/>
        <dbReference type="ChEBI" id="CHEBI:29979"/>
        <dbReference type="ChEBI" id="CHEBI:58702"/>
        <dbReference type="ChEBI" id="CHEBI:64837"/>
        <dbReference type="EC" id="2.7.3.9"/>
    </reaction>
</comment>
<protein>
    <recommendedName>
        <fullName evidence="7 17">Phosphoenolpyruvate-protein phosphotransferase</fullName>
        <ecNumber evidence="6 17">2.7.3.9</ecNumber>
    </recommendedName>
    <alternativeName>
        <fullName evidence="16 17">Phosphotransferase system, enzyme I</fullName>
    </alternativeName>
</protein>
<dbReference type="InterPro" id="IPR023151">
    <property type="entry name" value="PEP_util_CS"/>
</dbReference>
<reference evidence="21 22" key="1">
    <citation type="submission" date="2023-03" db="EMBL/GenBank/DDBJ databases">
        <title>Draft genome sequence of the bacteria which degrade cell wall of Tricholomamatutake.</title>
        <authorList>
            <person name="Konishi Y."/>
            <person name="Fukuta Y."/>
            <person name="Shirasaka N."/>
        </authorList>
    </citation>
    <scope>NUCLEOTIDE SEQUENCE [LARGE SCALE GENOMIC DNA]</scope>
    <source>
        <strain evidence="22">mu1</strain>
    </source>
</reference>
<comment type="subcellular location">
    <subcellularLocation>
        <location evidence="4 17">Cytoplasm</location>
    </subcellularLocation>
</comment>
<dbReference type="InterPro" id="IPR036637">
    <property type="entry name" value="Phosphohistidine_dom_sf"/>
</dbReference>
<keyword evidence="15 17" id="KW-0460">Magnesium</keyword>
<dbReference type="EC" id="2.7.3.9" evidence="6 17"/>
<comment type="cofactor">
    <cofactor evidence="2 17">
        <name>Mg(2+)</name>
        <dbReference type="ChEBI" id="CHEBI:18420"/>
    </cofactor>
</comment>
<evidence type="ECO:0000259" key="20">
    <source>
        <dbReference type="Pfam" id="PF05524"/>
    </source>
</evidence>
<evidence type="ECO:0000256" key="12">
    <source>
        <dbReference type="ARBA" id="ARBA00022683"/>
    </source>
</evidence>
<proteinExistence type="inferred from homology"/>
<evidence type="ECO:0000256" key="2">
    <source>
        <dbReference type="ARBA" id="ARBA00001946"/>
    </source>
</evidence>
<dbReference type="InterPro" id="IPR000121">
    <property type="entry name" value="PEP_util_C"/>
</dbReference>
<dbReference type="RefSeq" id="WP_284239093.1">
    <property type="nucleotide sequence ID" value="NZ_BSSQ01000011.1"/>
</dbReference>
<dbReference type="Proteomes" id="UP001157114">
    <property type="component" value="Unassembled WGS sequence"/>
</dbReference>
<name>A0ABQ6GBN3_9BACL</name>
<dbReference type="InterPro" id="IPR040442">
    <property type="entry name" value="Pyrv_kinase-like_dom_sf"/>
</dbReference>
<comment type="similarity">
    <text evidence="5 17">Belongs to the PEP-utilizing enzyme family.</text>
</comment>
<evidence type="ECO:0000256" key="6">
    <source>
        <dbReference type="ARBA" id="ARBA00012232"/>
    </source>
</evidence>
<evidence type="ECO:0000256" key="1">
    <source>
        <dbReference type="ARBA" id="ARBA00000683"/>
    </source>
</evidence>
<dbReference type="PRINTS" id="PR01736">
    <property type="entry name" value="PHPHTRNFRASE"/>
</dbReference>
<evidence type="ECO:0000256" key="8">
    <source>
        <dbReference type="ARBA" id="ARBA00022448"/>
    </source>
</evidence>
<dbReference type="Pfam" id="PF05524">
    <property type="entry name" value="PEP-utilisers_N"/>
    <property type="match status" value="1"/>
</dbReference>
<organism evidence="21 22">
    <name type="scientific">Paenibacillus glycanilyticus</name>
    <dbReference type="NCBI Taxonomy" id="126569"/>
    <lineage>
        <taxon>Bacteria</taxon>
        <taxon>Bacillati</taxon>
        <taxon>Bacillota</taxon>
        <taxon>Bacilli</taxon>
        <taxon>Bacillales</taxon>
        <taxon>Paenibacillaceae</taxon>
        <taxon>Paenibacillus</taxon>
    </lineage>
</organism>
<sequence length="582" mass="64972">MIQGIGASAGIAIGKSFVLPNWEWEFPEQPVDVADFAREFERVYEGIRTSKHEIEQIKDELREVVGADETQIFDAHLAILDDPVFMNEIQGIIQRQYKAAEVAVKEAIDHFVTMFDLLDDEYMKERALDIKDVGNRLLKHLLGAPEITLPSDTQPFILIARELSPSQLAHINPNNVLGIVTLAGSSTSHSAIMARALGVPLVVGVESKLEEPIQTGQTLIIDGTEGLLFLDPNDSLIDHYSELQNRQAEDRQRLNVIADIQSVTPDGKVLGLAANISSLKELDVALSSGAHGVGLFRTEFLYMDRNRFPKEEEQFEVYKNVAEKLAGEPLIIRTLDIGGDKQLDYFNIPEEDNPFLGYRAIRISLDRKDLFKTQLRAILRASSYGQVKVMYPLISSVEEVRAANQVLEEAKQELEQEGHPFDARIHVGIMIEVPAAVMLADLLAQEVDFFSIGTNDLVQFTLAVDRMNEEISYLYEPFHPAVLRMLKQTVEAAKRNGIKVGVCGELAGDLRALPIWLSLDVDEISMSSHSILQVKERLLCTSQKDSRLLLPQLMECRTSADIHQKLKQFMDSVDEQGAASAS</sequence>
<evidence type="ECO:0000256" key="10">
    <source>
        <dbReference type="ARBA" id="ARBA00022597"/>
    </source>
</evidence>
<evidence type="ECO:0000259" key="19">
    <source>
        <dbReference type="Pfam" id="PF02896"/>
    </source>
</evidence>
<dbReference type="InterPro" id="IPR036618">
    <property type="entry name" value="PtsI_HPr-bd_sf"/>
</dbReference>
<dbReference type="Gene3D" id="3.50.30.10">
    <property type="entry name" value="Phosphohistidine domain"/>
    <property type="match status" value="1"/>
</dbReference>
<evidence type="ECO:0000256" key="13">
    <source>
        <dbReference type="ARBA" id="ARBA00022723"/>
    </source>
</evidence>
<dbReference type="PANTHER" id="PTHR46244:SF3">
    <property type="entry name" value="PHOSPHOENOLPYRUVATE-PROTEIN PHOSPHOTRANSFERASE"/>
    <property type="match status" value="1"/>
</dbReference>
<dbReference type="InterPro" id="IPR008279">
    <property type="entry name" value="PEP-util_enz_mobile_dom"/>
</dbReference>
<dbReference type="SUPFAM" id="SSF47831">
    <property type="entry name" value="Enzyme I of the PEP:sugar phosphotransferase system HPr-binding (sub)domain"/>
    <property type="match status" value="1"/>
</dbReference>
<dbReference type="InterPro" id="IPR008731">
    <property type="entry name" value="PTS_EIN"/>
</dbReference>
<keyword evidence="13 17" id="KW-0479">Metal-binding</keyword>
<keyword evidence="14 17" id="KW-0418">Kinase</keyword>
<dbReference type="PROSITE" id="PS00742">
    <property type="entry name" value="PEP_ENZYMES_2"/>
    <property type="match status" value="1"/>
</dbReference>
<evidence type="ECO:0000256" key="4">
    <source>
        <dbReference type="ARBA" id="ARBA00004496"/>
    </source>
</evidence>
<evidence type="ECO:0000259" key="18">
    <source>
        <dbReference type="Pfam" id="PF00391"/>
    </source>
</evidence>
<evidence type="ECO:0000256" key="15">
    <source>
        <dbReference type="ARBA" id="ARBA00022842"/>
    </source>
</evidence>
<dbReference type="PANTHER" id="PTHR46244">
    <property type="entry name" value="PHOSPHOENOLPYRUVATE-PROTEIN PHOSPHOTRANSFERASE"/>
    <property type="match status" value="1"/>
</dbReference>
<dbReference type="InterPro" id="IPR050499">
    <property type="entry name" value="PEP-utilizing_PTS_enzyme"/>
</dbReference>
<evidence type="ECO:0000256" key="7">
    <source>
        <dbReference type="ARBA" id="ARBA00016544"/>
    </source>
</evidence>
<keyword evidence="10 17" id="KW-0762">Sugar transport</keyword>
<comment type="function">
    <text evidence="3 17">General (non sugar-specific) component of the phosphoenolpyruvate-dependent sugar phosphotransferase system (sugar PTS). This major carbohydrate active-transport system catalyzes the phosphorylation of incoming sugar substrates concomitantly with their translocation across the cell membrane. Enzyme I transfers the phosphoryl group from phosphoenolpyruvate (PEP) to the phosphoryl carrier protein (HPr).</text>
</comment>
<dbReference type="PIRSF" id="PIRSF000732">
    <property type="entry name" value="PTS_enzyme_I"/>
    <property type="match status" value="1"/>
</dbReference>